<comment type="caution">
    <text evidence="2">The sequence shown here is derived from an EMBL/GenBank/DDBJ whole genome shotgun (WGS) entry which is preliminary data.</text>
</comment>
<dbReference type="Proteomes" id="UP000192758">
    <property type="component" value="Unassembled WGS sequence"/>
</dbReference>
<protein>
    <submittedName>
        <fullName evidence="2">Uncharacterized protein</fullName>
    </submittedName>
</protein>
<sequence length="632" mass="74263">MKLSPYNENYLKEHINENDTSIFISELSTKIEETEKAMLEELNTGYLNVINKCSKLELLSNYLHNVQLTNNELFSTTNEIILRSCDVVDEKETIQTYMSRLEEVKHEIQLVSKFINLRFLYSNKNHSLGKEEKTIKISCFETVNNLKQMEQSLTYFKKYNFYMALNQVYREMYTNFMGYLQTQIKEWLYNLDYIEIGKSVKVMDYKRGIFDPLKIHRKDLITTKFLKVYYASKELHIENLIIETINSNRTVEHHGIYKKSDKSTKNKKAVGTLSSMLDATQTESLSKNSNNISNTKNTNTKNNNKINTNTNNLNDTNNSNDNSNKDDFNSNAPVVEERNKNPPNLAKHKKVKDSIDKLDRDFLLHNQILGRNTPEYGNVNEEFFALISNILLSYFLCDFYPQIQTFYDDIFDTLQDLDIKYYNQMAETLLPLKKLVTLLKIDSEKLDLHIEKIACEFFNSHKEESKDIEYLYKFIDDSVAFLNHLTQFNNELDEMLVLKVDKTLNKYFDKFDTTDAEIYSKVRDEILGVLIHLKKKDKFYDRKNYEVENQLYLAEERFINIKAGTILENKNINSVVKELVGLKNFMDETTQRKIIKKINLELSSYYKGDDLILFKDTLKRNFGDLGGINLEK</sequence>
<dbReference type="OrthoDB" id="2195779at2759"/>
<name>A0A1W0E7P1_9MICR</name>
<accession>A0A1W0E7P1</accession>
<dbReference type="EMBL" id="MNPJ01000012">
    <property type="protein sequence ID" value="OQS55287.1"/>
    <property type="molecule type" value="Genomic_DNA"/>
</dbReference>
<dbReference type="VEuPathDB" id="MicrosporidiaDB:EHP00_805"/>
<keyword evidence="3" id="KW-1185">Reference proteome</keyword>
<proteinExistence type="predicted"/>
<feature type="region of interest" description="Disordered" evidence="1">
    <location>
        <begin position="280"/>
        <end position="347"/>
    </location>
</feature>
<gene>
    <name evidence="2" type="ORF">EHP00_805</name>
</gene>
<evidence type="ECO:0000256" key="1">
    <source>
        <dbReference type="SAM" id="MobiDB-lite"/>
    </source>
</evidence>
<dbReference type="AlphaFoldDB" id="A0A1W0E7P1"/>
<feature type="compositionally biased region" description="Low complexity" evidence="1">
    <location>
        <begin position="284"/>
        <end position="322"/>
    </location>
</feature>
<reference evidence="2 3" key="1">
    <citation type="journal article" date="2017" name="Environ. Microbiol.">
        <title>Decay of the glycolytic pathway and adaptation to intranuclear parasitism within Enterocytozoonidae microsporidia.</title>
        <authorList>
            <person name="Wiredu Boakye D."/>
            <person name="Jaroenlak P."/>
            <person name="Prachumwat A."/>
            <person name="Williams T.A."/>
            <person name="Bateman K.S."/>
            <person name="Itsathitphaisarn O."/>
            <person name="Sritunyalucksana K."/>
            <person name="Paszkiewicz K.H."/>
            <person name="Moore K.A."/>
            <person name="Stentiford G.D."/>
            <person name="Williams B.A."/>
        </authorList>
    </citation>
    <scope>NUCLEOTIDE SEQUENCE [LARGE SCALE GENOMIC DNA]</scope>
    <source>
        <strain evidence="2 3">TH1</strain>
    </source>
</reference>
<evidence type="ECO:0000313" key="2">
    <source>
        <dbReference type="EMBL" id="OQS55287.1"/>
    </source>
</evidence>
<organism evidence="2 3">
    <name type="scientific">Ecytonucleospora hepatopenaei</name>
    <dbReference type="NCBI Taxonomy" id="646526"/>
    <lineage>
        <taxon>Eukaryota</taxon>
        <taxon>Fungi</taxon>
        <taxon>Fungi incertae sedis</taxon>
        <taxon>Microsporidia</taxon>
        <taxon>Enterocytozoonidae</taxon>
        <taxon>Ecytonucleospora</taxon>
    </lineage>
</organism>
<evidence type="ECO:0000313" key="3">
    <source>
        <dbReference type="Proteomes" id="UP000192758"/>
    </source>
</evidence>